<dbReference type="Proteomes" id="UP001159363">
    <property type="component" value="Chromosome 3"/>
</dbReference>
<protein>
    <submittedName>
        <fullName evidence="2">Uncharacterized protein</fullName>
    </submittedName>
</protein>
<gene>
    <name evidence="2" type="ORF">PR048_008680</name>
</gene>
<feature type="compositionally biased region" description="Basic and acidic residues" evidence="1">
    <location>
        <begin position="1"/>
        <end position="11"/>
    </location>
</feature>
<dbReference type="EMBL" id="JARBHB010000003">
    <property type="protein sequence ID" value="KAJ8889185.1"/>
    <property type="molecule type" value="Genomic_DNA"/>
</dbReference>
<evidence type="ECO:0000256" key="1">
    <source>
        <dbReference type="SAM" id="MobiDB-lite"/>
    </source>
</evidence>
<feature type="compositionally biased region" description="Polar residues" evidence="1">
    <location>
        <begin position="558"/>
        <end position="571"/>
    </location>
</feature>
<keyword evidence="3" id="KW-1185">Reference proteome</keyword>
<organism evidence="2 3">
    <name type="scientific">Dryococelus australis</name>
    <dbReference type="NCBI Taxonomy" id="614101"/>
    <lineage>
        <taxon>Eukaryota</taxon>
        <taxon>Metazoa</taxon>
        <taxon>Ecdysozoa</taxon>
        <taxon>Arthropoda</taxon>
        <taxon>Hexapoda</taxon>
        <taxon>Insecta</taxon>
        <taxon>Pterygota</taxon>
        <taxon>Neoptera</taxon>
        <taxon>Polyneoptera</taxon>
        <taxon>Phasmatodea</taxon>
        <taxon>Verophasmatodea</taxon>
        <taxon>Anareolatae</taxon>
        <taxon>Phasmatidae</taxon>
        <taxon>Eurycanthinae</taxon>
        <taxon>Dryococelus</taxon>
    </lineage>
</organism>
<evidence type="ECO:0000313" key="3">
    <source>
        <dbReference type="Proteomes" id="UP001159363"/>
    </source>
</evidence>
<accession>A0ABQ9HXS2</accession>
<evidence type="ECO:0000313" key="2">
    <source>
        <dbReference type="EMBL" id="KAJ8889185.1"/>
    </source>
</evidence>
<reference evidence="2 3" key="1">
    <citation type="submission" date="2023-02" db="EMBL/GenBank/DDBJ databases">
        <title>LHISI_Scaffold_Assembly.</title>
        <authorList>
            <person name="Stuart O.P."/>
            <person name="Cleave R."/>
            <person name="Magrath M.J.L."/>
            <person name="Mikheyev A.S."/>
        </authorList>
    </citation>
    <scope>NUCLEOTIDE SEQUENCE [LARGE SCALE GENOMIC DNA]</scope>
    <source>
        <strain evidence="2">Daus_M_001</strain>
        <tissue evidence="2">Leg muscle</tissue>
    </source>
</reference>
<proteinExistence type="predicted"/>
<comment type="caution">
    <text evidence="2">The sequence shown here is derived from an EMBL/GenBank/DDBJ whole genome shotgun (WGS) entry which is preliminary data.</text>
</comment>
<name>A0ABQ9HXS2_9NEOP</name>
<sequence>MEKRWDEREGENGISPRKPTDQRHRLARFPYVKIREQPHRESNPVRLQSSQFRLWWKSRLDGGSHQELEVLQAGILPRRWEAMFGNGSNSAARGRRVDRKLWRGDGRIITSVVKEGGGGEAAPAMPLTRVLRPADEGVLDLPSVPVLISLVFGGFSDRQRSAGEDLSPQPTASIRQACSICETYTSSVLEIVKPLCVESGYITVALDVEVLRADEGEVSRAWSSAGMQGRGKLKIHEKNTPSRGIVRHDSHVRKPLASPSGIEPGSSWWKAGRLTIRTTASRWDRVGLWRRPVEIAGIARKRKPWLYSEERVPYLPQRADLPWRSRLMRHRSGVLEPWIRIPGKAWALTYATPYAIRVKRGVYGATPECKGRGNGRSRENPLTSSIVRLDSHTQKYRSDPIGNRTHRGHDGIVVRLSIPPPPRVEQGSIPGGVTRTSSYARCQLRLRPSPSCIASPPPSWIPGFTSLSFQSCDRHAGFRHVVSHYIWSCSCTPPRIFLICHSSSMALILYCIISRRHSGSLDFPLCHSAAANLEGNECHSDENETDTPSCKPTEDSDPTGSEIISPTDRPTQQEIISKLNVSIEAISQIPTCPKHVSTPARRGAQQREVRESRMAAGNDAIQDECHRRRMTDQENSRWNAISGRYVLAGKVAESSMAVT</sequence>
<feature type="region of interest" description="Disordered" evidence="1">
    <location>
        <begin position="537"/>
        <end position="571"/>
    </location>
</feature>
<feature type="region of interest" description="Disordered" evidence="1">
    <location>
        <begin position="1"/>
        <end position="26"/>
    </location>
</feature>